<dbReference type="SUPFAM" id="SSF54373">
    <property type="entry name" value="FAD-linked reductases, C-terminal domain"/>
    <property type="match status" value="1"/>
</dbReference>
<evidence type="ECO:0000256" key="1">
    <source>
        <dbReference type="ARBA" id="ARBA00001974"/>
    </source>
</evidence>
<feature type="domain" description="Glucose-methanol-choline oxidoreductase N-terminal" evidence="10">
    <location>
        <begin position="89"/>
        <end position="112"/>
    </location>
</feature>
<dbReference type="InterPro" id="IPR000172">
    <property type="entry name" value="GMC_OxRdtase_N"/>
</dbReference>
<evidence type="ECO:0000256" key="3">
    <source>
        <dbReference type="ARBA" id="ARBA00022630"/>
    </source>
</evidence>
<keyword evidence="6" id="KW-0560">Oxidoreductase</keyword>
<dbReference type="OrthoDB" id="269227at2759"/>
<organism evidence="12 13">
    <name type="scientific">Wolfiporia cocos (strain MD-104)</name>
    <name type="common">Brown rot fungus</name>
    <dbReference type="NCBI Taxonomy" id="742152"/>
    <lineage>
        <taxon>Eukaryota</taxon>
        <taxon>Fungi</taxon>
        <taxon>Dikarya</taxon>
        <taxon>Basidiomycota</taxon>
        <taxon>Agaricomycotina</taxon>
        <taxon>Agaricomycetes</taxon>
        <taxon>Polyporales</taxon>
        <taxon>Phaeolaceae</taxon>
        <taxon>Wolfiporia</taxon>
    </lineage>
</organism>
<feature type="active site" description="Proton acceptor" evidence="7">
    <location>
        <position position="575"/>
    </location>
</feature>
<dbReference type="InterPro" id="IPR036188">
    <property type="entry name" value="FAD/NAD-bd_sf"/>
</dbReference>
<reference evidence="12 13" key="1">
    <citation type="journal article" date="2012" name="Science">
        <title>The Paleozoic origin of enzymatic lignin decomposition reconstructed from 31 fungal genomes.</title>
        <authorList>
            <person name="Floudas D."/>
            <person name="Binder M."/>
            <person name="Riley R."/>
            <person name="Barry K."/>
            <person name="Blanchette R.A."/>
            <person name="Henrissat B."/>
            <person name="Martinez A.T."/>
            <person name="Otillar R."/>
            <person name="Spatafora J.W."/>
            <person name="Yadav J.S."/>
            <person name="Aerts A."/>
            <person name="Benoit I."/>
            <person name="Boyd A."/>
            <person name="Carlson A."/>
            <person name="Copeland A."/>
            <person name="Coutinho P.M."/>
            <person name="de Vries R.P."/>
            <person name="Ferreira P."/>
            <person name="Findley K."/>
            <person name="Foster B."/>
            <person name="Gaskell J."/>
            <person name="Glotzer D."/>
            <person name="Gorecki P."/>
            <person name="Heitman J."/>
            <person name="Hesse C."/>
            <person name="Hori C."/>
            <person name="Igarashi K."/>
            <person name="Jurgens J.A."/>
            <person name="Kallen N."/>
            <person name="Kersten P."/>
            <person name="Kohler A."/>
            <person name="Kuees U."/>
            <person name="Kumar T.K.A."/>
            <person name="Kuo A."/>
            <person name="LaButti K."/>
            <person name="Larrondo L.F."/>
            <person name="Lindquist E."/>
            <person name="Ling A."/>
            <person name="Lombard V."/>
            <person name="Lucas S."/>
            <person name="Lundell T."/>
            <person name="Martin R."/>
            <person name="McLaughlin D.J."/>
            <person name="Morgenstern I."/>
            <person name="Morin E."/>
            <person name="Murat C."/>
            <person name="Nagy L.G."/>
            <person name="Nolan M."/>
            <person name="Ohm R.A."/>
            <person name="Patyshakuliyeva A."/>
            <person name="Rokas A."/>
            <person name="Ruiz-Duenas F.J."/>
            <person name="Sabat G."/>
            <person name="Salamov A."/>
            <person name="Samejima M."/>
            <person name="Schmutz J."/>
            <person name="Slot J.C."/>
            <person name="St John F."/>
            <person name="Stenlid J."/>
            <person name="Sun H."/>
            <person name="Sun S."/>
            <person name="Syed K."/>
            <person name="Tsang A."/>
            <person name="Wiebenga A."/>
            <person name="Young D."/>
            <person name="Pisabarro A."/>
            <person name="Eastwood D.C."/>
            <person name="Martin F."/>
            <person name="Cullen D."/>
            <person name="Grigoriev I.V."/>
            <person name="Hibbett D.S."/>
        </authorList>
    </citation>
    <scope>NUCLEOTIDE SEQUENCE [LARGE SCALE GENOMIC DNA]</scope>
    <source>
        <strain evidence="12 13">MD-104</strain>
    </source>
</reference>
<dbReference type="AlphaFoldDB" id="A0A2H3IYF4"/>
<dbReference type="Gene3D" id="3.50.50.60">
    <property type="entry name" value="FAD/NAD(P)-binding domain"/>
    <property type="match status" value="1"/>
</dbReference>
<evidence type="ECO:0000313" key="12">
    <source>
        <dbReference type="EMBL" id="PCH34771.1"/>
    </source>
</evidence>
<dbReference type="PIRSF" id="PIRSF000137">
    <property type="entry name" value="Alcohol_oxidase"/>
    <property type="match status" value="1"/>
</dbReference>
<proteinExistence type="inferred from homology"/>
<accession>A0A2H3IYF4</accession>
<dbReference type="PROSITE" id="PS00624">
    <property type="entry name" value="GMC_OXRED_2"/>
    <property type="match status" value="1"/>
</dbReference>
<dbReference type="Gene3D" id="3.30.560.10">
    <property type="entry name" value="Glucose Oxidase, domain 3"/>
    <property type="match status" value="1"/>
</dbReference>
<evidence type="ECO:0000256" key="9">
    <source>
        <dbReference type="RuleBase" id="RU003968"/>
    </source>
</evidence>
<feature type="binding site" evidence="8">
    <location>
        <begin position="531"/>
        <end position="532"/>
    </location>
    <ligand>
        <name>FAD</name>
        <dbReference type="ChEBI" id="CHEBI:57692"/>
    </ligand>
</feature>
<evidence type="ECO:0000256" key="4">
    <source>
        <dbReference type="ARBA" id="ARBA00022729"/>
    </source>
</evidence>
<dbReference type="OMA" id="EYPFQKS"/>
<feature type="active site" description="Proton donor" evidence="7">
    <location>
        <position position="532"/>
    </location>
</feature>
<dbReference type="STRING" id="742152.A0A2H3IYF4"/>
<dbReference type="InterPro" id="IPR012132">
    <property type="entry name" value="GMC_OxRdtase"/>
</dbReference>
<dbReference type="PROSITE" id="PS00623">
    <property type="entry name" value="GMC_OXRED_1"/>
    <property type="match status" value="1"/>
</dbReference>
<keyword evidence="4" id="KW-0732">Signal</keyword>
<evidence type="ECO:0000259" key="11">
    <source>
        <dbReference type="PROSITE" id="PS00624"/>
    </source>
</evidence>
<dbReference type="EMBL" id="KB467832">
    <property type="protein sequence ID" value="PCH34771.1"/>
    <property type="molecule type" value="Genomic_DNA"/>
</dbReference>
<name>A0A2H3IYF4_WOLCO</name>
<feature type="binding site" evidence="8">
    <location>
        <position position="95"/>
    </location>
    <ligand>
        <name>FAD</name>
        <dbReference type="ChEBI" id="CHEBI:57692"/>
    </ligand>
</feature>
<keyword evidence="3 9" id="KW-0285">Flavoprotein</keyword>
<dbReference type="GO" id="GO:0050660">
    <property type="term" value="F:flavin adenine dinucleotide binding"/>
    <property type="evidence" value="ECO:0007669"/>
    <property type="project" value="InterPro"/>
</dbReference>
<comment type="similarity">
    <text evidence="2 9">Belongs to the GMC oxidoreductase family.</text>
</comment>
<evidence type="ECO:0000259" key="10">
    <source>
        <dbReference type="PROSITE" id="PS00623"/>
    </source>
</evidence>
<sequence length="597" mass="65977">MEQKLATVQDIAGKRFDFVIVGLALANNLSKNGRVSVAVLEAGKAHVEDPVKESPDGWAQQLMNPEYDWTFPVVPQQHAGGNSIFWSRGKGLGGTSAMNCLGWTRPQREDFDAIEKLGNPEWNFDNFFEHSKKTEKFLPTEETKPWRGYEDLYNTSSLGSEGPVALSFARICSGVEYPFQKSLEKFGVQISGDTLSGNTLGTSKVISSIDPVSGKRAYSASHCLFPVLGRPNLAVLSEAYVTKVLTSKDGDELVATGVEFEHGGEIFQVSAAKEVILSAGAIKSPNILEHSGIGDRNVLEPLGIPVQLDLPAVGNNVQEHVTYIGLVFRMKNGYDIATGDLMRDPAFRDNLKKAYPDVDGQHSLVWSGTTMMSLHTVTDKADAFIEKQRRKIERESNTYPPGLMEQYEMQLKLYEDRKVPNVEIMLFPFSLAPDTSGKPHIMLLPAVNHPFSRGAVHISSADPKANPAIDPHYFEEDIDMQIMVETMKFARKVADTEPFKSFVVTEVSPGPDVADDMAIREHIKKDFMTVWHTTGTLSMLPRDKGGVVDPKLKVYETKNIRVADLSVIPLQVSAHTQAIAYGIAEMAADIIQREHKL</sequence>
<feature type="binding site" evidence="8">
    <location>
        <position position="241"/>
    </location>
    <ligand>
        <name>FAD</name>
        <dbReference type="ChEBI" id="CHEBI:57692"/>
    </ligand>
</feature>
<dbReference type="PANTHER" id="PTHR11552:SF201">
    <property type="entry name" value="GLUCOSE-METHANOL-CHOLINE OXIDOREDUCTASE N-TERMINAL DOMAIN-CONTAINING PROTEIN"/>
    <property type="match status" value="1"/>
</dbReference>
<comment type="cofactor">
    <cofactor evidence="1 8">
        <name>FAD</name>
        <dbReference type="ChEBI" id="CHEBI:57692"/>
    </cofactor>
</comment>
<evidence type="ECO:0000256" key="5">
    <source>
        <dbReference type="ARBA" id="ARBA00022827"/>
    </source>
</evidence>
<dbReference type="Proteomes" id="UP000218811">
    <property type="component" value="Unassembled WGS sequence"/>
</dbReference>
<evidence type="ECO:0000256" key="6">
    <source>
        <dbReference type="ARBA" id="ARBA00023002"/>
    </source>
</evidence>
<dbReference type="PANTHER" id="PTHR11552">
    <property type="entry name" value="GLUCOSE-METHANOL-CHOLINE GMC OXIDOREDUCTASE"/>
    <property type="match status" value="1"/>
</dbReference>
<evidence type="ECO:0000256" key="8">
    <source>
        <dbReference type="PIRSR" id="PIRSR000137-2"/>
    </source>
</evidence>
<evidence type="ECO:0000256" key="7">
    <source>
        <dbReference type="PIRSR" id="PIRSR000137-1"/>
    </source>
</evidence>
<protein>
    <submittedName>
        <fullName evidence="12">GMC oxidoreductase</fullName>
    </submittedName>
</protein>
<dbReference type="Pfam" id="PF05199">
    <property type="entry name" value="GMC_oxred_C"/>
    <property type="match status" value="1"/>
</dbReference>
<gene>
    <name evidence="12" type="ORF">WOLCODRAFT_133604</name>
</gene>
<dbReference type="GO" id="GO:0016614">
    <property type="term" value="F:oxidoreductase activity, acting on CH-OH group of donors"/>
    <property type="evidence" value="ECO:0007669"/>
    <property type="project" value="InterPro"/>
</dbReference>
<evidence type="ECO:0000256" key="2">
    <source>
        <dbReference type="ARBA" id="ARBA00010790"/>
    </source>
</evidence>
<evidence type="ECO:0000313" key="13">
    <source>
        <dbReference type="Proteomes" id="UP000218811"/>
    </source>
</evidence>
<feature type="domain" description="Glucose-methanol-choline oxidoreductase N-terminal" evidence="11">
    <location>
        <begin position="280"/>
        <end position="294"/>
    </location>
</feature>
<keyword evidence="13" id="KW-1185">Reference proteome</keyword>
<keyword evidence="5 8" id="KW-0274">FAD</keyword>
<dbReference type="SUPFAM" id="SSF51905">
    <property type="entry name" value="FAD/NAD(P)-binding domain"/>
    <property type="match status" value="1"/>
</dbReference>
<dbReference type="Pfam" id="PF00732">
    <property type="entry name" value="GMC_oxred_N"/>
    <property type="match status" value="1"/>
</dbReference>
<dbReference type="InterPro" id="IPR007867">
    <property type="entry name" value="GMC_OxRtase_C"/>
</dbReference>